<dbReference type="AlphaFoldDB" id="A0A3E3E723"/>
<evidence type="ECO:0000313" key="11">
    <source>
        <dbReference type="Proteomes" id="UP000260721"/>
    </source>
</evidence>
<dbReference type="RefSeq" id="WP_117445543.1">
    <property type="nucleotide sequence ID" value="NZ_CALCIP010000041.1"/>
</dbReference>
<dbReference type="EMBL" id="QUSK01000004">
    <property type="protein sequence ID" value="RGD77635.1"/>
    <property type="molecule type" value="Genomic_DNA"/>
</dbReference>
<dbReference type="PANTHER" id="PTHR36115">
    <property type="entry name" value="PROLINE-RICH ANTIGEN HOMOLOG-RELATED"/>
    <property type="match status" value="1"/>
</dbReference>
<evidence type="ECO:0000256" key="5">
    <source>
        <dbReference type="ARBA" id="ARBA00023136"/>
    </source>
</evidence>
<protein>
    <submittedName>
        <fullName evidence="10">RDD family protein</fullName>
    </submittedName>
</protein>
<accession>A0A3E3E723</accession>
<keyword evidence="5 6" id="KW-0472">Membrane</keyword>
<reference evidence="10 11" key="1">
    <citation type="submission" date="2018-08" db="EMBL/GenBank/DDBJ databases">
        <title>A genome reference for cultivated species of the human gut microbiota.</title>
        <authorList>
            <person name="Zou Y."/>
            <person name="Xue W."/>
            <person name="Luo G."/>
        </authorList>
    </citation>
    <scope>NUCLEOTIDE SEQUENCE [LARGE SCALE GENOMIC DNA]</scope>
    <source>
        <strain evidence="10 11">TF08-11</strain>
    </source>
</reference>
<gene>
    <name evidence="10" type="ORF">DXC78_02365</name>
    <name evidence="9" type="ORF">HF861_02315</name>
    <name evidence="8" type="ORF">PND82_04800</name>
</gene>
<dbReference type="Proteomes" id="UP001212981">
    <property type="component" value="Unassembled WGS sequence"/>
</dbReference>
<evidence type="ECO:0000313" key="9">
    <source>
        <dbReference type="EMBL" id="NME43714.1"/>
    </source>
</evidence>
<feature type="transmembrane region" description="Helical" evidence="6">
    <location>
        <begin position="61"/>
        <end position="84"/>
    </location>
</feature>
<feature type="domain" description="RDD" evidence="7">
    <location>
        <begin position="21"/>
        <end position="184"/>
    </location>
</feature>
<keyword evidence="4 6" id="KW-1133">Transmembrane helix</keyword>
<keyword evidence="2" id="KW-1003">Cell membrane</keyword>
<dbReference type="InterPro" id="IPR051791">
    <property type="entry name" value="Pra-immunoreactive"/>
</dbReference>
<evidence type="ECO:0000313" key="12">
    <source>
        <dbReference type="Proteomes" id="UP000540014"/>
    </source>
</evidence>
<dbReference type="PANTHER" id="PTHR36115:SF9">
    <property type="entry name" value="LMO1584 PROTEIN"/>
    <property type="match status" value="1"/>
</dbReference>
<evidence type="ECO:0000256" key="3">
    <source>
        <dbReference type="ARBA" id="ARBA00022692"/>
    </source>
</evidence>
<sequence length="195" mass="21771">MSKKHNIRAGIQLQKTSVNNFSRVGAYLIDWYIASMFAGIPITLIATSINHNTTITQDLSTLPLGWAVLAGILAIVFYLGYYFVVELKVYKGQSFGKRIFKLKVVKDDGSDVDFKTILLREGLGIMIVEGYLANSSSYLRQILQLFTDFNIMDLAVYLFGIISAVSILIGLASPSRKMIHDFIAHTHIISTKDEN</sequence>
<evidence type="ECO:0000256" key="4">
    <source>
        <dbReference type="ARBA" id="ARBA00022989"/>
    </source>
</evidence>
<dbReference type="Pfam" id="PF06271">
    <property type="entry name" value="RDD"/>
    <property type="match status" value="1"/>
</dbReference>
<comment type="caution">
    <text evidence="10">The sequence shown here is derived from an EMBL/GenBank/DDBJ whole genome shotgun (WGS) entry which is preliminary data.</text>
</comment>
<evidence type="ECO:0000256" key="2">
    <source>
        <dbReference type="ARBA" id="ARBA00022475"/>
    </source>
</evidence>
<feature type="transmembrane region" description="Helical" evidence="6">
    <location>
        <begin position="154"/>
        <end position="172"/>
    </location>
</feature>
<evidence type="ECO:0000313" key="10">
    <source>
        <dbReference type="EMBL" id="RGD77635.1"/>
    </source>
</evidence>
<keyword evidence="3 6" id="KW-0812">Transmembrane</keyword>
<dbReference type="Proteomes" id="UP000540014">
    <property type="component" value="Unassembled WGS sequence"/>
</dbReference>
<dbReference type="Proteomes" id="UP000260721">
    <property type="component" value="Unassembled WGS sequence"/>
</dbReference>
<proteinExistence type="predicted"/>
<dbReference type="EMBL" id="JAQLXO010000005">
    <property type="protein sequence ID" value="MDB7982136.1"/>
    <property type="molecule type" value="Genomic_DNA"/>
</dbReference>
<evidence type="ECO:0000313" key="8">
    <source>
        <dbReference type="EMBL" id="MDB7982136.1"/>
    </source>
</evidence>
<dbReference type="InterPro" id="IPR010432">
    <property type="entry name" value="RDD"/>
</dbReference>
<dbReference type="EMBL" id="JABAFR010000004">
    <property type="protein sequence ID" value="NME43714.1"/>
    <property type="molecule type" value="Genomic_DNA"/>
</dbReference>
<reference evidence="9 12" key="2">
    <citation type="submission" date="2020-04" db="EMBL/GenBank/DDBJ databases">
        <authorList>
            <person name="Hitch T.C.A."/>
            <person name="Wylensek D."/>
            <person name="Clavel T."/>
        </authorList>
    </citation>
    <scope>NUCLEOTIDE SEQUENCE [LARGE SCALE GENOMIC DNA]</scope>
    <source>
        <strain evidence="9 12">BSM-383-APC-22F</strain>
    </source>
</reference>
<evidence type="ECO:0000256" key="6">
    <source>
        <dbReference type="SAM" id="Phobius"/>
    </source>
</evidence>
<reference evidence="8" key="3">
    <citation type="submission" date="2023-01" db="EMBL/GenBank/DDBJ databases">
        <title>Human gut microbiome strain richness.</title>
        <authorList>
            <person name="Chen-Liaw A."/>
        </authorList>
    </citation>
    <scope>NUCLEOTIDE SEQUENCE</scope>
    <source>
        <strain evidence="8">D8_m1001271B151109d0_201107</strain>
    </source>
</reference>
<comment type="subcellular location">
    <subcellularLocation>
        <location evidence="1">Cell membrane</location>
        <topology evidence="1">Multi-pass membrane protein</topology>
    </subcellularLocation>
</comment>
<organism evidence="10 11">
    <name type="scientific">Faecalicoccus pleomorphus</name>
    <dbReference type="NCBI Taxonomy" id="1323"/>
    <lineage>
        <taxon>Bacteria</taxon>
        <taxon>Bacillati</taxon>
        <taxon>Bacillota</taxon>
        <taxon>Erysipelotrichia</taxon>
        <taxon>Erysipelotrichales</taxon>
        <taxon>Erysipelotrichaceae</taxon>
        <taxon>Faecalicoccus</taxon>
    </lineage>
</organism>
<name>A0A3E3E723_9FIRM</name>
<feature type="transmembrane region" description="Helical" evidence="6">
    <location>
        <begin position="31"/>
        <end position="49"/>
    </location>
</feature>
<evidence type="ECO:0000259" key="7">
    <source>
        <dbReference type="Pfam" id="PF06271"/>
    </source>
</evidence>
<dbReference type="GO" id="GO:0005886">
    <property type="term" value="C:plasma membrane"/>
    <property type="evidence" value="ECO:0007669"/>
    <property type="project" value="UniProtKB-SubCell"/>
</dbReference>
<evidence type="ECO:0000256" key="1">
    <source>
        <dbReference type="ARBA" id="ARBA00004651"/>
    </source>
</evidence>